<dbReference type="PANTHER" id="PTHR11161">
    <property type="entry name" value="O-ACYLTRANSFERASE"/>
    <property type="match status" value="1"/>
</dbReference>
<accession>A0A1A9ZKV1</accession>
<feature type="transmembrane region" description="Helical" evidence="1">
    <location>
        <begin position="140"/>
        <end position="158"/>
    </location>
</feature>
<keyword evidence="1" id="KW-1133">Transmembrane helix</keyword>
<evidence type="ECO:0000256" key="1">
    <source>
        <dbReference type="SAM" id="Phobius"/>
    </source>
</evidence>
<reference evidence="3" key="1">
    <citation type="submission" date="2014-03" db="EMBL/GenBank/DDBJ databases">
        <authorList>
            <person name="Aksoy S."/>
            <person name="Warren W."/>
            <person name="Wilson R.K."/>
        </authorList>
    </citation>
    <scope>NUCLEOTIDE SEQUENCE [LARGE SCALE GENOMIC DNA]</scope>
    <source>
        <strain evidence="3">IAEA</strain>
    </source>
</reference>
<feature type="transmembrane region" description="Helical" evidence="1">
    <location>
        <begin position="239"/>
        <end position="259"/>
    </location>
</feature>
<protein>
    <recommendedName>
        <fullName evidence="4">Acyltransferase 3 domain-containing protein</fullName>
    </recommendedName>
</protein>
<dbReference type="InterPro" id="IPR052728">
    <property type="entry name" value="O2_lipid_transport_reg"/>
</dbReference>
<evidence type="ECO:0000313" key="3">
    <source>
        <dbReference type="Proteomes" id="UP000092445"/>
    </source>
</evidence>
<feature type="transmembrane region" description="Helical" evidence="1">
    <location>
        <begin position="47"/>
        <end position="71"/>
    </location>
</feature>
<feature type="transmembrane region" description="Helical" evidence="1">
    <location>
        <begin position="91"/>
        <end position="111"/>
    </location>
</feature>
<keyword evidence="1" id="KW-0812">Transmembrane</keyword>
<evidence type="ECO:0000313" key="2">
    <source>
        <dbReference type="EnsemblMetazoa" id="GPAI017837-PA"/>
    </source>
</evidence>
<dbReference type="Proteomes" id="UP000092445">
    <property type="component" value="Unassembled WGS sequence"/>
</dbReference>
<evidence type="ECO:0008006" key="4">
    <source>
        <dbReference type="Google" id="ProtNLM"/>
    </source>
</evidence>
<organism evidence="2 3">
    <name type="scientific">Glossina pallidipes</name>
    <name type="common">Tsetse fly</name>
    <dbReference type="NCBI Taxonomy" id="7398"/>
    <lineage>
        <taxon>Eukaryota</taxon>
        <taxon>Metazoa</taxon>
        <taxon>Ecdysozoa</taxon>
        <taxon>Arthropoda</taxon>
        <taxon>Hexapoda</taxon>
        <taxon>Insecta</taxon>
        <taxon>Pterygota</taxon>
        <taxon>Neoptera</taxon>
        <taxon>Endopterygota</taxon>
        <taxon>Diptera</taxon>
        <taxon>Brachycera</taxon>
        <taxon>Muscomorpha</taxon>
        <taxon>Hippoboscoidea</taxon>
        <taxon>Glossinidae</taxon>
        <taxon>Glossina</taxon>
    </lineage>
</organism>
<keyword evidence="1" id="KW-0472">Membrane</keyword>
<reference evidence="2" key="2">
    <citation type="submission" date="2020-05" db="UniProtKB">
        <authorList>
            <consortium name="EnsemblMetazoa"/>
        </authorList>
    </citation>
    <scope>IDENTIFICATION</scope>
    <source>
        <strain evidence="2">IAEA</strain>
    </source>
</reference>
<sequence>MPAFPQAEKSPFWTELILCFRFEDNYEAIMNFDSDNGRSSKILTSLAGMRTIICLWVTVFHVYYYSFNFISNIMVVMARLEDFAVQPVSQAVFYVDVFFTISSFLLVYNFLMDGKQMENILKNNFWQNIKVFARLILQRYIRLTPVLIVAMIFGNWLYDLISVYSPFYMGKHNAIYCKKIDVINSTLNQLYLLAYDAYLAFSYDYDCSIYLMAPVIVMGIFGLRNAPTNYTDVSSGADFFATIILALMSGFLVLLLLELPTQKMAILMRRHLHNT</sequence>
<dbReference type="AlphaFoldDB" id="A0A1A9ZKV1"/>
<proteinExistence type="predicted"/>
<dbReference type="PANTHER" id="PTHR11161:SF15">
    <property type="entry name" value="GH19286P-RELATED"/>
    <property type="match status" value="1"/>
</dbReference>
<keyword evidence="3" id="KW-1185">Reference proteome</keyword>
<dbReference type="VEuPathDB" id="VectorBase:GPAI017837"/>
<name>A0A1A9ZKV1_GLOPL</name>
<dbReference type="EnsemblMetazoa" id="GPAI017837-RA">
    <property type="protein sequence ID" value="GPAI017837-PA"/>
    <property type="gene ID" value="GPAI017837"/>
</dbReference>